<organism evidence="2 3">
    <name type="scientific">Manihot esculenta</name>
    <name type="common">Cassava</name>
    <name type="synonym">Jatropha manihot</name>
    <dbReference type="NCBI Taxonomy" id="3983"/>
    <lineage>
        <taxon>Eukaryota</taxon>
        <taxon>Viridiplantae</taxon>
        <taxon>Streptophyta</taxon>
        <taxon>Embryophyta</taxon>
        <taxon>Tracheophyta</taxon>
        <taxon>Spermatophyta</taxon>
        <taxon>Magnoliopsida</taxon>
        <taxon>eudicotyledons</taxon>
        <taxon>Gunneridae</taxon>
        <taxon>Pentapetalae</taxon>
        <taxon>rosids</taxon>
        <taxon>fabids</taxon>
        <taxon>Malpighiales</taxon>
        <taxon>Euphorbiaceae</taxon>
        <taxon>Crotonoideae</taxon>
        <taxon>Manihoteae</taxon>
        <taxon>Manihot</taxon>
    </lineage>
</organism>
<proteinExistence type="predicted"/>
<dbReference type="Pfam" id="PF02036">
    <property type="entry name" value="SCP2"/>
    <property type="match status" value="1"/>
</dbReference>
<keyword evidence="3" id="KW-1185">Reference proteome</keyword>
<evidence type="ECO:0000313" key="3">
    <source>
        <dbReference type="Proteomes" id="UP000091857"/>
    </source>
</evidence>
<evidence type="ECO:0000259" key="1">
    <source>
        <dbReference type="Pfam" id="PF02036"/>
    </source>
</evidence>
<dbReference type="InterPro" id="IPR036527">
    <property type="entry name" value="SCP2_sterol-bd_dom_sf"/>
</dbReference>
<evidence type="ECO:0000313" key="2">
    <source>
        <dbReference type="EMBL" id="OAY22924.1"/>
    </source>
</evidence>
<accession>A0A2C9U007</accession>
<dbReference type="OrthoDB" id="3592703at2759"/>
<protein>
    <recommendedName>
        <fullName evidence="1">SCP2 domain-containing protein</fullName>
    </recommendedName>
</protein>
<dbReference type="OMA" id="IAPKENM"/>
<dbReference type="SUPFAM" id="SSF55718">
    <property type="entry name" value="SCP-like"/>
    <property type="match status" value="1"/>
</dbReference>
<dbReference type="PANTHER" id="PTHR10094:SF25">
    <property type="entry name" value="SCP2 STEROL-BINDING DOMAIN-CONTAINING PROTEIN 1"/>
    <property type="match status" value="1"/>
</dbReference>
<dbReference type="InterPro" id="IPR003033">
    <property type="entry name" value="SCP2_sterol-bd_dom"/>
</dbReference>
<dbReference type="Gene3D" id="3.30.1050.10">
    <property type="entry name" value="SCP2 sterol-binding domain"/>
    <property type="match status" value="1"/>
</dbReference>
<dbReference type="Proteomes" id="UP000091857">
    <property type="component" value="Chromosome 18"/>
</dbReference>
<dbReference type="GO" id="GO:0005829">
    <property type="term" value="C:cytosol"/>
    <property type="evidence" value="ECO:0000318"/>
    <property type="project" value="GO_Central"/>
</dbReference>
<sequence length="122" mass="14065">MATELKSDFLFDHLRRFLETDEGTKRRKKINFVYRFNIAPKKMGIDEVTYTVNLKTGEVIKGPYEGGEPDATFHMKDEDFINLVERKMNPQMAFMRGAVKIKGNLSAATKFTLDIFPKPSKL</sequence>
<feature type="domain" description="SCP2" evidence="1">
    <location>
        <begin position="14"/>
        <end position="111"/>
    </location>
</feature>
<dbReference type="PANTHER" id="PTHR10094">
    <property type="entry name" value="STEROL CARRIER PROTEIN 2 SCP-2 FAMILY PROTEIN"/>
    <property type="match status" value="1"/>
</dbReference>
<dbReference type="Gramene" id="Manes.18G037300.1.v8.1">
    <property type="protein sequence ID" value="Manes.18G037300.1.v8.1.CDS"/>
    <property type="gene ID" value="Manes.18G037300.v8.1"/>
</dbReference>
<gene>
    <name evidence="2" type="ORF">MANES_18G037300v8</name>
</gene>
<name>A0A2C9U007_MANES</name>
<reference evidence="3" key="1">
    <citation type="journal article" date="2016" name="Nat. Biotechnol.">
        <title>Sequencing wild and cultivated cassava and related species reveals extensive interspecific hybridization and genetic diversity.</title>
        <authorList>
            <person name="Bredeson J.V."/>
            <person name="Lyons J.B."/>
            <person name="Prochnik S.E."/>
            <person name="Wu G.A."/>
            <person name="Ha C.M."/>
            <person name="Edsinger-Gonzales E."/>
            <person name="Grimwood J."/>
            <person name="Schmutz J."/>
            <person name="Rabbi I.Y."/>
            <person name="Egesi C."/>
            <person name="Nauluvula P."/>
            <person name="Lebot V."/>
            <person name="Ndunguru J."/>
            <person name="Mkamilo G."/>
            <person name="Bart R.S."/>
            <person name="Setter T.L."/>
            <person name="Gleadow R.M."/>
            <person name="Kulakow P."/>
            <person name="Ferguson M.E."/>
            <person name="Rounsley S."/>
            <person name="Rokhsar D.S."/>
        </authorList>
    </citation>
    <scope>NUCLEOTIDE SEQUENCE [LARGE SCALE GENOMIC DNA]</scope>
    <source>
        <strain evidence="3">cv. AM560-2</strain>
    </source>
</reference>
<comment type="caution">
    <text evidence="2">The sequence shown here is derived from an EMBL/GenBank/DDBJ whole genome shotgun (WGS) entry which is preliminary data.</text>
</comment>
<dbReference type="AlphaFoldDB" id="A0A2C9U007"/>
<dbReference type="EMBL" id="CM004404">
    <property type="protein sequence ID" value="OAY22924.1"/>
    <property type="molecule type" value="Genomic_DNA"/>
</dbReference>
<dbReference type="STRING" id="3983.A0A2C9U007"/>